<dbReference type="Gene3D" id="3.40.190.80">
    <property type="match status" value="1"/>
</dbReference>
<name>A0A5J6LIS6_9GAMM</name>
<accession>A0A5J6LIS6</accession>
<organism evidence="3 4">
    <name type="scientific">Nitrincola iocasae</name>
    <dbReference type="NCBI Taxonomy" id="2614693"/>
    <lineage>
        <taxon>Bacteria</taxon>
        <taxon>Pseudomonadati</taxon>
        <taxon>Pseudomonadota</taxon>
        <taxon>Gammaproteobacteria</taxon>
        <taxon>Oceanospirillales</taxon>
        <taxon>Oceanospirillaceae</taxon>
        <taxon>Nitrincola</taxon>
    </lineage>
</organism>
<dbReference type="Gene3D" id="3.30.540.10">
    <property type="entry name" value="Fructose-1,6-Bisphosphatase, subunit A, domain 1"/>
    <property type="match status" value="1"/>
</dbReference>
<evidence type="ECO:0000256" key="2">
    <source>
        <dbReference type="PIRSR" id="PIRSR600760-2"/>
    </source>
</evidence>
<protein>
    <submittedName>
        <fullName evidence="3">Inositol monophosphatase</fullName>
    </submittedName>
</protein>
<evidence type="ECO:0000313" key="3">
    <source>
        <dbReference type="EMBL" id="QEW08630.1"/>
    </source>
</evidence>
<dbReference type="PANTHER" id="PTHR20854">
    <property type="entry name" value="INOSITOL MONOPHOSPHATASE"/>
    <property type="match status" value="1"/>
</dbReference>
<keyword evidence="4" id="KW-1185">Reference proteome</keyword>
<dbReference type="AlphaFoldDB" id="A0A5J6LIS6"/>
<keyword evidence="2" id="KW-0479">Metal-binding</keyword>
<dbReference type="GO" id="GO:0007165">
    <property type="term" value="P:signal transduction"/>
    <property type="evidence" value="ECO:0007669"/>
    <property type="project" value="TreeGrafter"/>
</dbReference>
<feature type="binding site" evidence="2">
    <location>
        <position position="214"/>
    </location>
    <ligand>
        <name>Mg(2+)</name>
        <dbReference type="ChEBI" id="CHEBI:18420"/>
        <label>1</label>
        <note>catalytic</note>
    </ligand>
</feature>
<dbReference type="PRINTS" id="PR01959">
    <property type="entry name" value="SBIMPHPHTASE"/>
</dbReference>
<evidence type="ECO:0000313" key="4">
    <source>
        <dbReference type="Proteomes" id="UP000325606"/>
    </source>
</evidence>
<comment type="similarity">
    <text evidence="1">Belongs to the inositol monophosphatase superfamily.</text>
</comment>
<dbReference type="GO" id="GO:0046872">
    <property type="term" value="F:metal ion binding"/>
    <property type="evidence" value="ECO:0007669"/>
    <property type="project" value="UniProtKB-KW"/>
</dbReference>
<dbReference type="GO" id="GO:0008934">
    <property type="term" value="F:inositol monophosphate 1-phosphatase activity"/>
    <property type="evidence" value="ECO:0007669"/>
    <property type="project" value="InterPro"/>
</dbReference>
<dbReference type="InterPro" id="IPR022337">
    <property type="entry name" value="Inositol_monophosphatase_SuhB"/>
</dbReference>
<comment type="cofactor">
    <cofactor evidence="2">
        <name>Mg(2+)</name>
        <dbReference type="ChEBI" id="CHEBI:18420"/>
    </cofactor>
</comment>
<dbReference type="KEGG" id="nik:F5I99_14575"/>
<dbReference type="Pfam" id="PF00459">
    <property type="entry name" value="Inositol_P"/>
    <property type="match status" value="1"/>
</dbReference>
<dbReference type="PRINTS" id="PR00377">
    <property type="entry name" value="IMPHPHTASES"/>
</dbReference>
<dbReference type="Proteomes" id="UP000325606">
    <property type="component" value="Chromosome"/>
</dbReference>
<dbReference type="CDD" id="cd01637">
    <property type="entry name" value="IMPase_like"/>
    <property type="match status" value="1"/>
</dbReference>
<feature type="binding site" evidence="2">
    <location>
        <position position="87"/>
    </location>
    <ligand>
        <name>Mg(2+)</name>
        <dbReference type="ChEBI" id="CHEBI:18420"/>
        <label>1</label>
        <note>catalytic</note>
    </ligand>
</feature>
<keyword evidence="2" id="KW-0460">Magnesium</keyword>
<dbReference type="GO" id="GO:0006020">
    <property type="term" value="P:inositol metabolic process"/>
    <property type="evidence" value="ECO:0007669"/>
    <property type="project" value="TreeGrafter"/>
</dbReference>
<proteinExistence type="inferred from homology"/>
<evidence type="ECO:0000256" key="1">
    <source>
        <dbReference type="ARBA" id="ARBA00009759"/>
    </source>
</evidence>
<dbReference type="EMBL" id="CP044222">
    <property type="protein sequence ID" value="QEW08630.1"/>
    <property type="molecule type" value="Genomic_DNA"/>
</dbReference>
<gene>
    <name evidence="3" type="ORF">F5I99_14575</name>
</gene>
<sequence>MVNIALRAARLGGEQIARAAERLDLIKSEQSSAAEFISETCSQVERSIAQSIQKAYPHHTVQGDFSGNYKATGEGPVVCDWHISPVDNLLNFSNALPVYALSLTGRINGRIEHCVVINPVTGEEFTASRGNGAQLNGRRLRVSNNKNLLQALLGSGFVSATDRDQAFAEHQRLLSHISTAGANLFSSGSALLNMAYTAAGRLDGFFQADLSEADMDAGILLIQEAGGLVGDYKGGNAHRQTGNLVAANPKMFKLLIKTIQTVG</sequence>
<dbReference type="InterPro" id="IPR000760">
    <property type="entry name" value="Inositol_monophosphatase-like"/>
</dbReference>
<reference evidence="3 4" key="1">
    <citation type="submission" date="2019-09" db="EMBL/GenBank/DDBJ databases">
        <title>Nitrincola iocasae sp. nov., a bacterium isolated from the sediment collected at a cold seep field in South China Sea.</title>
        <authorList>
            <person name="Zhang H."/>
            <person name="Wang H."/>
            <person name="Li C."/>
        </authorList>
    </citation>
    <scope>NUCLEOTIDE SEQUENCE [LARGE SCALE GENOMIC DNA]</scope>
    <source>
        <strain evidence="3 4">KXZD1103</strain>
    </source>
</reference>
<dbReference type="SUPFAM" id="SSF56655">
    <property type="entry name" value="Carbohydrate phosphatase"/>
    <property type="match status" value="1"/>
</dbReference>
<dbReference type="PANTHER" id="PTHR20854:SF4">
    <property type="entry name" value="INOSITOL-1-MONOPHOSPHATASE-RELATED"/>
    <property type="match status" value="1"/>
</dbReference>